<dbReference type="RefSeq" id="XP_062644253.1">
    <property type="nucleotide sequence ID" value="XM_062793631.1"/>
</dbReference>
<dbReference type="AlphaFoldDB" id="A0AAN6TTJ4"/>
<gene>
    <name evidence="1" type="ORF">N657DRAFT_648978</name>
</gene>
<name>A0AAN6TTJ4_9PEZI</name>
<reference evidence="1" key="2">
    <citation type="submission" date="2023-05" db="EMBL/GenBank/DDBJ databases">
        <authorList>
            <consortium name="Lawrence Berkeley National Laboratory"/>
            <person name="Steindorff A."/>
            <person name="Hensen N."/>
            <person name="Bonometti L."/>
            <person name="Westerberg I."/>
            <person name="Brannstrom I.O."/>
            <person name="Guillou S."/>
            <person name="Cros-Aarteil S."/>
            <person name="Calhoun S."/>
            <person name="Haridas S."/>
            <person name="Kuo A."/>
            <person name="Mondo S."/>
            <person name="Pangilinan J."/>
            <person name="Riley R."/>
            <person name="Labutti K."/>
            <person name="Andreopoulos B."/>
            <person name="Lipzen A."/>
            <person name="Chen C."/>
            <person name="Yanf M."/>
            <person name="Daum C."/>
            <person name="Ng V."/>
            <person name="Clum A."/>
            <person name="Ohm R."/>
            <person name="Martin F."/>
            <person name="Silar P."/>
            <person name="Natvig D."/>
            <person name="Lalanne C."/>
            <person name="Gautier V."/>
            <person name="Ament-Velasquez S.L."/>
            <person name="Kruys A."/>
            <person name="Hutchinson M.I."/>
            <person name="Powell A.J."/>
            <person name="Barry K."/>
            <person name="Miller A.N."/>
            <person name="Grigoriev I.V."/>
            <person name="Debuchy R."/>
            <person name="Gladieux P."/>
            <person name="Thoren M.H."/>
            <person name="Johannesson H."/>
        </authorList>
    </citation>
    <scope>NUCLEOTIDE SEQUENCE</scope>
    <source>
        <strain evidence="1">CBS 731.68</strain>
    </source>
</reference>
<reference evidence="1" key="1">
    <citation type="journal article" date="2023" name="Mol. Phylogenet. Evol.">
        <title>Genome-scale phylogeny and comparative genomics of the fungal order Sordariales.</title>
        <authorList>
            <person name="Hensen N."/>
            <person name="Bonometti L."/>
            <person name="Westerberg I."/>
            <person name="Brannstrom I.O."/>
            <person name="Guillou S."/>
            <person name="Cros-Aarteil S."/>
            <person name="Calhoun S."/>
            <person name="Haridas S."/>
            <person name="Kuo A."/>
            <person name="Mondo S."/>
            <person name="Pangilinan J."/>
            <person name="Riley R."/>
            <person name="LaButti K."/>
            <person name="Andreopoulos B."/>
            <person name="Lipzen A."/>
            <person name="Chen C."/>
            <person name="Yan M."/>
            <person name="Daum C."/>
            <person name="Ng V."/>
            <person name="Clum A."/>
            <person name="Steindorff A."/>
            <person name="Ohm R.A."/>
            <person name="Martin F."/>
            <person name="Silar P."/>
            <person name="Natvig D.O."/>
            <person name="Lalanne C."/>
            <person name="Gautier V."/>
            <person name="Ament-Velasquez S.L."/>
            <person name="Kruys A."/>
            <person name="Hutchinson M.I."/>
            <person name="Powell A.J."/>
            <person name="Barry K."/>
            <person name="Miller A.N."/>
            <person name="Grigoriev I.V."/>
            <person name="Debuchy R."/>
            <person name="Gladieux P."/>
            <person name="Hiltunen Thoren M."/>
            <person name="Johannesson H."/>
        </authorList>
    </citation>
    <scope>NUCLEOTIDE SEQUENCE</scope>
    <source>
        <strain evidence="1">CBS 731.68</strain>
    </source>
</reference>
<evidence type="ECO:0000313" key="2">
    <source>
        <dbReference type="Proteomes" id="UP001302602"/>
    </source>
</evidence>
<accession>A0AAN6TTJ4</accession>
<keyword evidence="2" id="KW-1185">Reference proteome</keyword>
<proteinExistence type="predicted"/>
<sequence length="51" mass="5516">MENTQGVLAVNLINACLSVSYPLDLNIFAGTMALCADVLTPHCFLLRPSQH</sequence>
<dbReference type="EMBL" id="MU853238">
    <property type="protein sequence ID" value="KAK4120482.1"/>
    <property type="molecule type" value="Genomic_DNA"/>
</dbReference>
<dbReference type="GeneID" id="87830400"/>
<comment type="caution">
    <text evidence="1">The sequence shown here is derived from an EMBL/GenBank/DDBJ whole genome shotgun (WGS) entry which is preliminary data.</text>
</comment>
<evidence type="ECO:0000313" key="1">
    <source>
        <dbReference type="EMBL" id="KAK4120482.1"/>
    </source>
</evidence>
<dbReference type="Proteomes" id="UP001302602">
    <property type="component" value="Unassembled WGS sequence"/>
</dbReference>
<protein>
    <submittedName>
        <fullName evidence="1">Uncharacterized protein</fullName>
    </submittedName>
</protein>
<organism evidence="1 2">
    <name type="scientific">Parathielavia appendiculata</name>
    <dbReference type="NCBI Taxonomy" id="2587402"/>
    <lineage>
        <taxon>Eukaryota</taxon>
        <taxon>Fungi</taxon>
        <taxon>Dikarya</taxon>
        <taxon>Ascomycota</taxon>
        <taxon>Pezizomycotina</taxon>
        <taxon>Sordariomycetes</taxon>
        <taxon>Sordariomycetidae</taxon>
        <taxon>Sordariales</taxon>
        <taxon>Chaetomiaceae</taxon>
        <taxon>Parathielavia</taxon>
    </lineage>
</organism>